<dbReference type="EMBL" id="QJKB01000009">
    <property type="protein sequence ID" value="PXX39905.1"/>
    <property type="molecule type" value="Genomic_DNA"/>
</dbReference>
<feature type="signal peptide" evidence="1">
    <location>
        <begin position="1"/>
        <end position="22"/>
    </location>
</feature>
<sequence length="211" mass="24341">MKKLALFFSLACSLLLSGCATTFSSQVSVFHEWPAANQDKSYIFERAPGQENNPEHKLYEDMLRGRLQNLGFKEVVAGTTPVLKVELQYATTLREVQYSPFWQPGIYDPYWGLHFSRGIYRRHYIYYSPFWGLPAYPRGWSDINMRSTFLHQLQIRITELNGNKKLADIKASSEQFNPEISLYVPYLMDSALKDFPGKNGSTSKVEFTINN</sequence>
<evidence type="ECO:0000259" key="2">
    <source>
        <dbReference type="Pfam" id="PF13590"/>
    </source>
</evidence>
<organism evidence="3 4">
    <name type="scientific">Undibacterium pigrum</name>
    <dbReference type="NCBI Taxonomy" id="401470"/>
    <lineage>
        <taxon>Bacteria</taxon>
        <taxon>Pseudomonadati</taxon>
        <taxon>Pseudomonadota</taxon>
        <taxon>Betaproteobacteria</taxon>
        <taxon>Burkholderiales</taxon>
        <taxon>Oxalobacteraceae</taxon>
        <taxon>Undibacterium</taxon>
    </lineage>
</organism>
<evidence type="ECO:0000313" key="3">
    <source>
        <dbReference type="EMBL" id="PXX39905.1"/>
    </source>
</evidence>
<evidence type="ECO:0000313" key="4">
    <source>
        <dbReference type="Proteomes" id="UP000247792"/>
    </source>
</evidence>
<accession>A0A318IX63</accession>
<dbReference type="RefSeq" id="WP_110257152.1">
    <property type="nucleotide sequence ID" value="NZ_QJKB01000009.1"/>
</dbReference>
<proteinExistence type="predicted"/>
<evidence type="ECO:0000256" key="1">
    <source>
        <dbReference type="SAM" id="SignalP"/>
    </source>
</evidence>
<keyword evidence="4" id="KW-1185">Reference proteome</keyword>
<dbReference type="PROSITE" id="PS51257">
    <property type="entry name" value="PROKAR_LIPOPROTEIN"/>
    <property type="match status" value="1"/>
</dbReference>
<gene>
    <name evidence="3" type="ORF">DFR42_10916</name>
</gene>
<feature type="chain" id="PRO_5016290619" evidence="1">
    <location>
        <begin position="23"/>
        <end position="211"/>
    </location>
</feature>
<reference evidence="3 4" key="1">
    <citation type="submission" date="2018-05" db="EMBL/GenBank/DDBJ databases">
        <title>Genomic Encyclopedia of Type Strains, Phase IV (KMG-IV): sequencing the most valuable type-strain genomes for metagenomic binning, comparative biology and taxonomic classification.</title>
        <authorList>
            <person name="Goeker M."/>
        </authorList>
    </citation>
    <scope>NUCLEOTIDE SEQUENCE [LARGE SCALE GENOMIC DNA]</scope>
    <source>
        <strain evidence="3 4">DSM 19792</strain>
    </source>
</reference>
<dbReference type="OrthoDB" id="8940851at2"/>
<protein>
    <submittedName>
        <fullName evidence="3">Uncharacterized protein DUF4136</fullName>
    </submittedName>
</protein>
<dbReference type="Proteomes" id="UP000247792">
    <property type="component" value="Unassembled WGS sequence"/>
</dbReference>
<feature type="domain" description="DUF4136" evidence="2">
    <location>
        <begin position="28"/>
        <end position="197"/>
    </location>
</feature>
<name>A0A318IX63_9BURK</name>
<comment type="caution">
    <text evidence="3">The sequence shown here is derived from an EMBL/GenBank/DDBJ whole genome shotgun (WGS) entry which is preliminary data.</text>
</comment>
<dbReference type="Pfam" id="PF13590">
    <property type="entry name" value="DUF4136"/>
    <property type="match status" value="1"/>
</dbReference>
<keyword evidence="1" id="KW-0732">Signal</keyword>
<dbReference type="AlphaFoldDB" id="A0A318IX63"/>
<dbReference type="InterPro" id="IPR025411">
    <property type="entry name" value="DUF4136"/>
</dbReference>